<dbReference type="EMBL" id="PGOL01000868">
    <property type="protein sequence ID" value="PKI63834.1"/>
    <property type="molecule type" value="Genomic_DNA"/>
</dbReference>
<proteinExistence type="predicted"/>
<accession>A0A2I0K5M9</accession>
<protein>
    <submittedName>
        <fullName evidence="1">Uncharacterized protein</fullName>
    </submittedName>
</protein>
<evidence type="ECO:0000313" key="1">
    <source>
        <dbReference type="EMBL" id="PKI63834.1"/>
    </source>
</evidence>
<keyword evidence="2" id="KW-1185">Reference proteome</keyword>
<dbReference type="Proteomes" id="UP000233551">
    <property type="component" value="Unassembled WGS sequence"/>
</dbReference>
<gene>
    <name evidence="1" type="ORF">CRG98_015818</name>
</gene>
<evidence type="ECO:0000313" key="2">
    <source>
        <dbReference type="Proteomes" id="UP000233551"/>
    </source>
</evidence>
<dbReference type="AlphaFoldDB" id="A0A2I0K5M9"/>
<name>A0A2I0K5M9_PUNGR</name>
<comment type="caution">
    <text evidence="1">The sequence shown here is derived from an EMBL/GenBank/DDBJ whole genome shotgun (WGS) entry which is preliminary data.</text>
</comment>
<organism evidence="1 2">
    <name type="scientific">Punica granatum</name>
    <name type="common">Pomegranate</name>
    <dbReference type="NCBI Taxonomy" id="22663"/>
    <lineage>
        <taxon>Eukaryota</taxon>
        <taxon>Viridiplantae</taxon>
        <taxon>Streptophyta</taxon>
        <taxon>Embryophyta</taxon>
        <taxon>Tracheophyta</taxon>
        <taxon>Spermatophyta</taxon>
        <taxon>Magnoliopsida</taxon>
        <taxon>eudicotyledons</taxon>
        <taxon>Gunneridae</taxon>
        <taxon>Pentapetalae</taxon>
        <taxon>rosids</taxon>
        <taxon>malvids</taxon>
        <taxon>Myrtales</taxon>
        <taxon>Lythraceae</taxon>
        <taxon>Punica</taxon>
    </lineage>
</organism>
<sequence length="173" mass="19627">MEAKSPMQDHLNRIQLSTSSARNQAAILSCGLSKSWYNALYRWGRLVPRRSSALSSHLNDLQNPGWAPSIGKLQELHRRLGKGDPPSAAESLVPYLQWRSSTRSERCEWESIAVAGERKPQRRRPRRWVGLAGRWKSRAKKQTARRHREGRVRGGWGLHWRALTSASASKIAG</sequence>
<reference evidence="1 2" key="1">
    <citation type="submission" date="2017-11" db="EMBL/GenBank/DDBJ databases">
        <title>De-novo sequencing of pomegranate (Punica granatum L.) genome.</title>
        <authorList>
            <person name="Akparov Z."/>
            <person name="Amiraslanov A."/>
            <person name="Hajiyeva S."/>
            <person name="Abbasov M."/>
            <person name="Kaur K."/>
            <person name="Hamwieh A."/>
            <person name="Solovyev V."/>
            <person name="Salamov A."/>
            <person name="Braich B."/>
            <person name="Kosarev P."/>
            <person name="Mahmoud A."/>
            <person name="Hajiyev E."/>
            <person name="Babayeva S."/>
            <person name="Izzatullayeva V."/>
            <person name="Mammadov A."/>
            <person name="Mammadov A."/>
            <person name="Sharifova S."/>
            <person name="Ojaghi J."/>
            <person name="Eynullazada K."/>
            <person name="Bayramov B."/>
            <person name="Abdulazimova A."/>
            <person name="Shahmuradov I."/>
        </authorList>
    </citation>
    <scope>NUCLEOTIDE SEQUENCE [LARGE SCALE GENOMIC DNA]</scope>
    <source>
        <strain evidence="2">cv. AG2017</strain>
        <tissue evidence="1">Leaf</tissue>
    </source>
</reference>